<evidence type="ECO:0000256" key="2">
    <source>
        <dbReference type="ARBA" id="ARBA00023082"/>
    </source>
</evidence>
<feature type="domain" description="RNA polymerase sigma-70 region 2" evidence="5">
    <location>
        <begin position="25"/>
        <end position="90"/>
    </location>
</feature>
<evidence type="ECO:0000256" key="4">
    <source>
        <dbReference type="ARBA" id="ARBA00023163"/>
    </source>
</evidence>
<comment type="caution">
    <text evidence="6">The sequence shown here is derived from an EMBL/GenBank/DDBJ whole genome shotgun (WGS) entry which is preliminary data.</text>
</comment>
<evidence type="ECO:0000256" key="1">
    <source>
        <dbReference type="ARBA" id="ARBA00023015"/>
    </source>
</evidence>
<dbReference type="InterPro" id="IPR014284">
    <property type="entry name" value="RNA_pol_sigma-70_dom"/>
</dbReference>
<evidence type="ECO:0000313" key="7">
    <source>
        <dbReference type="Proteomes" id="UP001171945"/>
    </source>
</evidence>
<reference evidence="6" key="1">
    <citation type="submission" date="2023-06" db="EMBL/GenBank/DDBJ databases">
        <title>Uncultivated large filamentous bacteria from sulfidic sediments reveal new species and different genomic features in energy metabolism and defense.</title>
        <authorList>
            <person name="Fonseca A."/>
        </authorList>
    </citation>
    <scope>NUCLEOTIDE SEQUENCE</scope>
    <source>
        <strain evidence="6">HSG4</strain>
    </source>
</reference>
<keyword evidence="4" id="KW-0804">Transcription</keyword>
<accession>A0ABT7VU21</accession>
<name>A0ABT7VU21_9GAMM</name>
<dbReference type="PANTHER" id="PTHR43133">
    <property type="entry name" value="RNA POLYMERASE ECF-TYPE SIGMA FACTO"/>
    <property type="match status" value="1"/>
</dbReference>
<evidence type="ECO:0000313" key="6">
    <source>
        <dbReference type="EMBL" id="MDM8563059.1"/>
    </source>
</evidence>
<dbReference type="Proteomes" id="UP001171945">
    <property type="component" value="Unassembled WGS sequence"/>
</dbReference>
<protein>
    <submittedName>
        <fullName evidence="6">Sigma-70 family RNA polymerase sigma factor</fullName>
    </submittedName>
</protein>
<dbReference type="EMBL" id="JAUCGM010000427">
    <property type="protein sequence ID" value="MDM8563059.1"/>
    <property type="molecule type" value="Genomic_DNA"/>
</dbReference>
<dbReference type="InterPro" id="IPR039425">
    <property type="entry name" value="RNA_pol_sigma-70-like"/>
</dbReference>
<keyword evidence="1" id="KW-0805">Transcription regulation</keyword>
<dbReference type="Pfam" id="PF04542">
    <property type="entry name" value="Sigma70_r2"/>
    <property type="match status" value="1"/>
</dbReference>
<evidence type="ECO:0000259" key="5">
    <source>
        <dbReference type="Pfam" id="PF04542"/>
    </source>
</evidence>
<dbReference type="InterPro" id="IPR013325">
    <property type="entry name" value="RNA_pol_sigma_r2"/>
</dbReference>
<dbReference type="PANTHER" id="PTHR43133:SF8">
    <property type="entry name" value="RNA POLYMERASE SIGMA FACTOR HI_1459-RELATED"/>
    <property type="match status" value="1"/>
</dbReference>
<keyword evidence="7" id="KW-1185">Reference proteome</keyword>
<dbReference type="NCBIfam" id="TIGR02937">
    <property type="entry name" value="sigma70-ECF"/>
    <property type="match status" value="1"/>
</dbReference>
<dbReference type="InterPro" id="IPR007627">
    <property type="entry name" value="RNA_pol_sigma70_r2"/>
</dbReference>
<proteinExistence type="predicted"/>
<dbReference type="SUPFAM" id="SSF88946">
    <property type="entry name" value="Sigma2 domain of RNA polymerase sigma factors"/>
    <property type="match status" value="1"/>
</dbReference>
<keyword evidence="3" id="KW-0238">DNA-binding</keyword>
<sequence>MKKQWNDQSAIDDIRAGQQEGAKYLFNQYGGQLLGFFQKSFRLSKEDAEEVLQNTFIRFINQVRKKTPENVSAYLFTIGRNECIRLLKKNYPDEKDNENDNNIDNIPSDVDLERELSLQDCIAKALKRFEKGVKNADKCLQILTLKAENWSIKKIANKIGRTNGATREFLSQCRKKIKPYLQPCRDESK</sequence>
<organism evidence="6 7">
    <name type="scientific">Candidatus Marithioploca araucensis</name>
    <dbReference type="NCBI Taxonomy" id="70273"/>
    <lineage>
        <taxon>Bacteria</taxon>
        <taxon>Pseudomonadati</taxon>
        <taxon>Pseudomonadota</taxon>
        <taxon>Gammaproteobacteria</taxon>
        <taxon>Thiotrichales</taxon>
        <taxon>Thiotrichaceae</taxon>
        <taxon>Candidatus Marithioploca</taxon>
    </lineage>
</organism>
<dbReference type="Gene3D" id="1.10.1740.10">
    <property type="match status" value="1"/>
</dbReference>
<evidence type="ECO:0000256" key="3">
    <source>
        <dbReference type="ARBA" id="ARBA00023125"/>
    </source>
</evidence>
<gene>
    <name evidence="6" type="ORF">QUF54_06880</name>
</gene>
<keyword evidence="2" id="KW-0731">Sigma factor</keyword>